<dbReference type="SUPFAM" id="SSF51126">
    <property type="entry name" value="Pectin lyase-like"/>
    <property type="match status" value="1"/>
</dbReference>
<protein>
    <recommendedName>
        <fullName evidence="2">Right handed beta helix domain-containing protein</fullName>
    </recommendedName>
</protein>
<evidence type="ECO:0000259" key="2">
    <source>
        <dbReference type="Pfam" id="PF13229"/>
    </source>
</evidence>
<dbReference type="InterPro" id="IPR039448">
    <property type="entry name" value="Beta_helix"/>
</dbReference>
<reference evidence="3 4" key="1">
    <citation type="submission" date="2016-06" db="EMBL/GenBank/DDBJ databases">
        <title>Genome sequence of endosymbiont of Candidatus Endolucinida thiodiazotropha.</title>
        <authorList>
            <person name="Poehlein A."/>
            <person name="Koenig S."/>
            <person name="Heiden S.E."/>
            <person name="Thuermer A."/>
            <person name="Voget S."/>
            <person name="Daniel R."/>
            <person name="Markert S."/>
            <person name="Gros O."/>
            <person name="Schweder T."/>
        </authorList>
    </citation>
    <scope>NUCLEOTIDE SEQUENCE [LARGE SCALE GENOMIC DNA]</scope>
    <source>
        <strain evidence="3 4">COS</strain>
    </source>
</reference>
<dbReference type="Proteomes" id="UP000094769">
    <property type="component" value="Unassembled WGS sequence"/>
</dbReference>
<dbReference type="Pfam" id="PF13229">
    <property type="entry name" value="Beta_helix"/>
    <property type="match status" value="1"/>
</dbReference>
<organism evidence="3 4">
    <name type="scientific">Candidatus Thiodiazotropha endolucinida</name>
    <dbReference type="NCBI Taxonomy" id="1655433"/>
    <lineage>
        <taxon>Bacteria</taxon>
        <taxon>Pseudomonadati</taxon>
        <taxon>Pseudomonadota</taxon>
        <taxon>Gammaproteobacteria</taxon>
        <taxon>Chromatiales</taxon>
        <taxon>Sedimenticolaceae</taxon>
        <taxon>Candidatus Thiodiazotropha</taxon>
    </lineage>
</organism>
<proteinExistence type="predicted"/>
<keyword evidence="4" id="KW-1185">Reference proteome</keyword>
<dbReference type="InterPro" id="IPR012334">
    <property type="entry name" value="Pectin_lyas_fold"/>
</dbReference>
<dbReference type="EMBL" id="MARB01000013">
    <property type="protein sequence ID" value="ODJ87185.1"/>
    <property type="molecule type" value="Genomic_DNA"/>
</dbReference>
<comment type="caution">
    <text evidence="3">The sequence shown here is derived from an EMBL/GenBank/DDBJ whole genome shotgun (WGS) entry which is preliminary data.</text>
</comment>
<dbReference type="AlphaFoldDB" id="A0A7Z0VKS1"/>
<feature type="signal peptide" evidence="1">
    <location>
        <begin position="1"/>
        <end position="19"/>
    </location>
</feature>
<dbReference type="RefSeq" id="WP_069125134.1">
    <property type="nucleotide sequence ID" value="NZ_MARB01000013.1"/>
</dbReference>
<accession>A0A7Z0VKS1</accession>
<keyword evidence="1" id="KW-0732">Signal</keyword>
<evidence type="ECO:0000256" key="1">
    <source>
        <dbReference type="SAM" id="SignalP"/>
    </source>
</evidence>
<sequence length="469" mass="49699">MKKLLIFTSLCLAFSVAQAKTLYVDNSTGNDSTSYEANSSSNPWASLGRAAWGSTSLTNPNTGQAARAGDVVIVRSGSYNVSSGTGERYIPVYNPANSGTSGNPIVFRAEGNVVLSSSTNTIGEPLIGTYGKSHIVWDGFILDERNINTKADTGPVVIWSSNNVTIQNLTVRGITSSWNDNHNAIRIEQSRDSLVRNNTLYGTRNAGRNRNGSSIMLYYSNNITIENNDISDSSGGIFVKGANGGPMTIRYNYLHNIDAEGIAIGGLGTASEQYGGEIYQNIVRDSSAGITFIGYDSVSPANVDVVNNTFYNCSNGGLFFKPSTNGYRDLVFANNIIVGNTRGIQAEDISDLSSMTYRNNLYSGNGVTSRVNYSNYSFSSWQSSFNKDTVGSISSDPAFANTTANTLTLSSSSPAINAGVDILNLQGRGTGASINLGAHITSNDVIGVTGTLPEPPAPSTVPPSPAVLY</sequence>
<feature type="chain" id="PRO_5031124969" description="Right handed beta helix domain-containing protein" evidence="1">
    <location>
        <begin position="20"/>
        <end position="469"/>
    </location>
</feature>
<gene>
    <name evidence="3" type="ORF">CODIS_24370</name>
</gene>
<dbReference type="InterPro" id="IPR006626">
    <property type="entry name" value="PbH1"/>
</dbReference>
<evidence type="ECO:0000313" key="4">
    <source>
        <dbReference type="Proteomes" id="UP000094769"/>
    </source>
</evidence>
<name>A0A7Z0VKS1_9GAMM</name>
<dbReference type="InterPro" id="IPR011050">
    <property type="entry name" value="Pectin_lyase_fold/virulence"/>
</dbReference>
<dbReference type="Gene3D" id="2.160.20.10">
    <property type="entry name" value="Single-stranded right-handed beta-helix, Pectin lyase-like"/>
    <property type="match status" value="1"/>
</dbReference>
<dbReference type="SMART" id="SM00710">
    <property type="entry name" value="PbH1"/>
    <property type="match status" value="7"/>
</dbReference>
<feature type="domain" description="Right handed beta helix" evidence="2">
    <location>
        <begin position="156"/>
        <end position="319"/>
    </location>
</feature>
<evidence type="ECO:0000313" key="3">
    <source>
        <dbReference type="EMBL" id="ODJ87185.1"/>
    </source>
</evidence>